<comment type="caution">
    <text evidence="2">The sequence shown here is derived from an EMBL/GenBank/DDBJ whole genome shotgun (WGS) entry which is preliminary data.</text>
</comment>
<evidence type="ECO:0000313" key="2">
    <source>
        <dbReference type="EMBL" id="MFC4496984.1"/>
    </source>
</evidence>
<feature type="domain" description="SnoaL-like" evidence="1">
    <location>
        <begin position="8"/>
        <end position="106"/>
    </location>
</feature>
<dbReference type="Pfam" id="PF12680">
    <property type="entry name" value="SnoaL_2"/>
    <property type="match status" value="1"/>
</dbReference>
<name>A0ABV9ABC2_9ACTN</name>
<evidence type="ECO:0000259" key="1">
    <source>
        <dbReference type="Pfam" id="PF12680"/>
    </source>
</evidence>
<dbReference type="Proteomes" id="UP001595997">
    <property type="component" value="Unassembled WGS sequence"/>
</dbReference>
<dbReference type="Gene3D" id="3.10.450.50">
    <property type="match status" value="1"/>
</dbReference>
<protein>
    <submittedName>
        <fullName evidence="2">Nuclear transport factor 2 family protein</fullName>
    </submittedName>
</protein>
<organism evidence="2 3">
    <name type="scientific">Streptomyces ovatisporus</name>
    <dbReference type="NCBI Taxonomy" id="1128682"/>
    <lineage>
        <taxon>Bacteria</taxon>
        <taxon>Bacillati</taxon>
        <taxon>Actinomycetota</taxon>
        <taxon>Actinomycetes</taxon>
        <taxon>Kitasatosporales</taxon>
        <taxon>Streptomycetaceae</taxon>
        <taxon>Streptomyces</taxon>
    </lineage>
</organism>
<dbReference type="SUPFAM" id="SSF54427">
    <property type="entry name" value="NTF2-like"/>
    <property type="match status" value="1"/>
</dbReference>
<gene>
    <name evidence="2" type="ORF">ACFPA8_22900</name>
</gene>
<dbReference type="InterPro" id="IPR032710">
    <property type="entry name" value="NTF2-like_dom_sf"/>
</dbReference>
<reference evidence="3" key="1">
    <citation type="journal article" date="2019" name="Int. J. Syst. Evol. Microbiol.">
        <title>The Global Catalogue of Microorganisms (GCM) 10K type strain sequencing project: providing services to taxonomists for standard genome sequencing and annotation.</title>
        <authorList>
            <consortium name="The Broad Institute Genomics Platform"/>
            <consortium name="The Broad Institute Genome Sequencing Center for Infectious Disease"/>
            <person name="Wu L."/>
            <person name="Ma J."/>
        </authorList>
    </citation>
    <scope>NUCLEOTIDE SEQUENCE [LARGE SCALE GENOMIC DNA]</scope>
    <source>
        <strain evidence="3">CGMCC 4.7357</strain>
    </source>
</reference>
<keyword evidence="3" id="KW-1185">Reference proteome</keyword>
<proteinExistence type="predicted"/>
<dbReference type="EMBL" id="JBHSFH010000013">
    <property type="protein sequence ID" value="MFC4496984.1"/>
    <property type="molecule type" value="Genomic_DNA"/>
</dbReference>
<dbReference type="InterPro" id="IPR037401">
    <property type="entry name" value="SnoaL-like"/>
</dbReference>
<dbReference type="RefSeq" id="WP_386451333.1">
    <property type="nucleotide sequence ID" value="NZ_JBHSFH010000013.1"/>
</dbReference>
<evidence type="ECO:0000313" key="3">
    <source>
        <dbReference type="Proteomes" id="UP001595997"/>
    </source>
</evidence>
<accession>A0ABV9ABC2</accession>
<sequence>MAADWAPVREWHRAVNERDVSAARAVAAEAIVMAGPKGETAGVASFVEWIEHSGIHLRPVSWHPVDDSNVVVVQDATWPRHPQADPEAAPIRMATLFRLQDDRVTAVLRYDGLDAALAAADGPDAGLDGPPSNGS</sequence>